<keyword evidence="3" id="KW-1185">Reference proteome</keyword>
<evidence type="ECO:0000256" key="1">
    <source>
        <dbReference type="SAM" id="MobiDB-lite"/>
    </source>
</evidence>
<evidence type="ECO:0000313" key="2">
    <source>
        <dbReference type="EMBL" id="EGI58421.1"/>
    </source>
</evidence>
<dbReference type="EMBL" id="GL888687">
    <property type="protein sequence ID" value="EGI58421.1"/>
    <property type="molecule type" value="Genomic_DNA"/>
</dbReference>
<accession>F4X547</accession>
<dbReference type="STRING" id="103372.F4X547"/>
<proteinExistence type="predicted"/>
<dbReference type="AlphaFoldDB" id="F4X547"/>
<protein>
    <submittedName>
        <fullName evidence="2">Uncharacterized protein</fullName>
    </submittedName>
</protein>
<feature type="region of interest" description="Disordered" evidence="1">
    <location>
        <begin position="196"/>
        <end position="222"/>
    </location>
</feature>
<reference evidence="2" key="1">
    <citation type="submission" date="2011-02" db="EMBL/GenBank/DDBJ databases">
        <title>The genome of the leaf-cutting ant Acromyrmex echinatior suggests key adaptations to social evolution and fungus farming.</title>
        <authorList>
            <person name="Nygaard S."/>
            <person name="Zhang G."/>
        </authorList>
    </citation>
    <scope>NUCLEOTIDE SEQUENCE</scope>
</reference>
<evidence type="ECO:0000313" key="3">
    <source>
        <dbReference type="Proteomes" id="UP000007755"/>
    </source>
</evidence>
<dbReference type="InParanoid" id="F4X547"/>
<sequence length="241" mass="27274">MVRREVVISTFCSTLAFVPAENRTMIQNVGGVGRKGRLSVYRARMAVLTQRYRAYHFALYAKRRSVGRGNPTLLRRTKRRECVESICHGAGHVDTNRQEGSGKKYSHFPRSGERRQGLAMGSGREMEIGAHREGNGRGARTKGSKILIEKEGGTQLRQQMFNHRLTTRSATTDYITTNDNQFSNATPNTRLRYTSLKKKRQASDKAGDNNRSGGESRLPEVYAKRKLVEHTIRDITSDLDR</sequence>
<dbReference type="Proteomes" id="UP000007755">
    <property type="component" value="Unassembled WGS sequence"/>
</dbReference>
<organism evidence="3">
    <name type="scientific">Acromyrmex echinatior</name>
    <name type="common">Panamanian leafcutter ant</name>
    <name type="synonym">Acromyrmex octospinosus echinatior</name>
    <dbReference type="NCBI Taxonomy" id="103372"/>
    <lineage>
        <taxon>Eukaryota</taxon>
        <taxon>Metazoa</taxon>
        <taxon>Ecdysozoa</taxon>
        <taxon>Arthropoda</taxon>
        <taxon>Hexapoda</taxon>
        <taxon>Insecta</taxon>
        <taxon>Pterygota</taxon>
        <taxon>Neoptera</taxon>
        <taxon>Endopterygota</taxon>
        <taxon>Hymenoptera</taxon>
        <taxon>Apocrita</taxon>
        <taxon>Aculeata</taxon>
        <taxon>Formicoidea</taxon>
        <taxon>Formicidae</taxon>
        <taxon>Myrmicinae</taxon>
        <taxon>Acromyrmex</taxon>
    </lineage>
</organism>
<feature type="region of interest" description="Disordered" evidence="1">
    <location>
        <begin position="93"/>
        <end position="120"/>
    </location>
</feature>
<gene>
    <name evidence="2" type="ORF">G5I_13458</name>
</gene>
<name>F4X547_ACREC</name>